<accession>A0A941DM35</accession>
<proteinExistence type="predicted"/>
<dbReference type="AlphaFoldDB" id="A0A941DM35"/>
<name>A0A941DM35_9BURK</name>
<dbReference type="EMBL" id="JAGSPN010000006">
    <property type="protein sequence ID" value="MBR7782534.1"/>
    <property type="molecule type" value="Genomic_DNA"/>
</dbReference>
<organism evidence="1 2">
    <name type="scientific">Undibacterium luofuense</name>
    <dbReference type="NCBI Taxonomy" id="2828733"/>
    <lineage>
        <taxon>Bacteria</taxon>
        <taxon>Pseudomonadati</taxon>
        <taxon>Pseudomonadota</taxon>
        <taxon>Betaproteobacteria</taxon>
        <taxon>Burkholderiales</taxon>
        <taxon>Oxalobacteraceae</taxon>
        <taxon>Undibacterium</taxon>
    </lineage>
</organism>
<dbReference type="Proteomes" id="UP000680067">
    <property type="component" value="Unassembled WGS sequence"/>
</dbReference>
<evidence type="ECO:0000313" key="2">
    <source>
        <dbReference type="Proteomes" id="UP000680067"/>
    </source>
</evidence>
<protein>
    <submittedName>
        <fullName evidence="1">Uncharacterized protein</fullName>
    </submittedName>
</protein>
<comment type="caution">
    <text evidence="1">The sequence shown here is derived from an EMBL/GenBank/DDBJ whole genome shotgun (WGS) entry which is preliminary data.</text>
</comment>
<dbReference type="RefSeq" id="WP_212687840.1">
    <property type="nucleotide sequence ID" value="NZ_JAGSPN010000006.1"/>
</dbReference>
<gene>
    <name evidence="1" type="ORF">KDM89_10285</name>
</gene>
<evidence type="ECO:0000313" key="1">
    <source>
        <dbReference type="EMBL" id="MBR7782534.1"/>
    </source>
</evidence>
<reference evidence="1" key="1">
    <citation type="submission" date="2021-04" db="EMBL/GenBank/DDBJ databases">
        <title>novel species isolated from subtropical streams in China.</title>
        <authorList>
            <person name="Lu H."/>
        </authorList>
    </citation>
    <scope>NUCLEOTIDE SEQUENCE</scope>
    <source>
        <strain evidence="1">LFS511W</strain>
    </source>
</reference>
<keyword evidence="2" id="KW-1185">Reference proteome</keyword>
<sequence>MKPAHWVRRFLGLDLPERIHSMPCTLPVVRSARKPVLNEAWQIEKRRRGDADDETLLSILLKQVRLLNRARLRPSARLTLSEDIARLMIQPAGNVVLRFSSEGGLPDSAQRVQWLDTVIELCAALGLSYRALVQHYQSLSRFRYARTLKRLDLVSFRMMELAYMEQSARALRYQRLEGQTWEGLHTLAYILHQSQRFDAVQQPLLQVPHFSGRQSHFFLCSRDLYAAIHTVERLNMLHWPVLWQKLLRASLYQRVWRPVAGTFAEAAGARVKSRIVCGDHQAVRRVVTQENDGLYLIWDQLQQRIVSDLAEVVRHPVQSDASRLSAHLSLLGSSDRLAAAELQYQCITQYEEHPAEPPLRQRQLKELRIFIGMEQIYPLLRHIESGGAIQAIGERLADRLAQHSAVFSDDQDAHHESQWFLLAQTVETLLLSTLETNYTTAMQIGDLAAVMLDKQDWQRPALACIRRIERRANGQAIILFQILSSEIRPVTVEAGADPRHPAGRANTFAALLGTHQTMRQLILPAGYRLQPGTRLRIGLQQSQADAELGHIVQAGKTFAVTALRQWHAPAQAVSNEKILKTSSL</sequence>